<comment type="caution">
    <text evidence="2">The sequence shown here is derived from an EMBL/GenBank/DDBJ whole genome shotgun (WGS) entry which is preliminary data.</text>
</comment>
<dbReference type="PANTHER" id="PTHR44329">
    <property type="entry name" value="SERINE/THREONINE-PROTEIN KINASE TNNI3K-RELATED"/>
    <property type="match status" value="1"/>
</dbReference>
<accession>A0AA39NFK5</accession>
<proteinExistence type="predicted"/>
<gene>
    <name evidence="2" type="ORF">EV420DRAFT_1061456</name>
</gene>
<dbReference type="EMBL" id="JAUEPS010000006">
    <property type="protein sequence ID" value="KAK0464732.1"/>
    <property type="molecule type" value="Genomic_DNA"/>
</dbReference>
<dbReference type="GO" id="GO:0005524">
    <property type="term" value="F:ATP binding"/>
    <property type="evidence" value="ECO:0007669"/>
    <property type="project" value="InterPro"/>
</dbReference>
<dbReference type="InterPro" id="IPR001245">
    <property type="entry name" value="Ser-Thr/Tyr_kinase_cat_dom"/>
</dbReference>
<dbReference type="PROSITE" id="PS00109">
    <property type="entry name" value="PROTEIN_KINASE_TYR"/>
    <property type="match status" value="1"/>
</dbReference>
<feature type="domain" description="Protein kinase" evidence="1">
    <location>
        <begin position="110"/>
        <end position="336"/>
    </location>
</feature>
<dbReference type="Pfam" id="PF07714">
    <property type="entry name" value="PK_Tyr_Ser-Thr"/>
    <property type="match status" value="1"/>
</dbReference>
<dbReference type="Gene3D" id="1.10.510.10">
    <property type="entry name" value="Transferase(Phosphotransferase) domain 1"/>
    <property type="match status" value="1"/>
</dbReference>
<dbReference type="RefSeq" id="XP_060335853.1">
    <property type="nucleotide sequence ID" value="XM_060465573.1"/>
</dbReference>
<sequence>MILNDEGTTFVASSALLPIDLSWEQINHDEEESAVRAQIQTLIRDVPYPWRSVELISPSVEMIVMDVLQRGLNDASYPNGYRTTYIKCLLALSKARNIVPSSFFSRDVTREGTNPVGGGGYADIWKGHLHDTQVCLKALRVNLPEKTRAKLLRDFCLEALVWRQLRHPNILPFLGVSKDLFAPSYCLISPWMVNGNIMFYLEAHPDHDRLTSLIQVAEGMKYLHNHDPPIVHADIRGANILVTDDRCCCLADFDLSLFVESQALDNSSRISNGSIRWLAPEYMDSTLFDQSYLTARDIYAYGCTVIEIFTGKPPFSDIKNEAGVVHEVVTKRSHPP</sequence>
<keyword evidence="2" id="KW-0808">Transferase</keyword>
<name>A0AA39NFK5_ARMTA</name>
<protein>
    <submittedName>
        <fullName evidence="2">Kinase-like domain-containing protein</fullName>
    </submittedName>
</protein>
<evidence type="ECO:0000313" key="2">
    <source>
        <dbReference type="EMBL" id="KAK0464732.1"/>
    </source>
</evidence>
<dbReference type="GeneID" id="85349121"/>
<dbReference type="PROSITE" id="PS50011">
    <property type="entry name" value="PROTEIN_KINASE_DOM"/>
    <property type="match status" value="1"/>
</dbReference>
<keyword evidence="2" id="KW-0418">Kinase</keyword>
<dbReference type="InterPro" id="IPR000719">
    <property type="entry name" value="Prot_kinase_dom"/>
</dbReference>
<reference evidence="2" key="1">
    <citation type="submission" date="2023-06" db="EMBL/GenBank/DDBJ databases">
        <authorList>
            <consortium name="Lawrence Berkeley National Laboratory"/>
            <person name="Ahrendt S."/>
            <person name="Sahu N."/>
            <person name="Indic B."/>
            <person name="Wong-Bajracharya J."/>
            <person name="Merenyi Z."/>
            <person name="Ke H.-M."/>
            <person name="Monk M."/>
            <person name="Kocsube S."/>
            <person name="Drula E."/>
            <person name="Lipzen A."/>
            <person name="Balint B."/>
            <person name="Henrissat B."/>
            <person name="Andreopoulos B."/>
            <person name="Martin F.M."/>
            <person name="Harder C.B."/>
            <person name="Rigling D."/>
            <person name="Ford K.L."/>
            <person name="Foster G.D."/>
            <person name="Pangilinan J."/>
            <person name="Papanicolaou A."/>
            <person name="Barry K."/>
            <person name="LaButti K."/>
            <person name="Viragh M."/>
            <person name="Koriabine M."/>
            <person name="Yan M."/>
            <person name="Riley R."/>
            <person name="Champramary S."/>
            <person name="Plett K.L."/>
            <person name="Tsai I.J."/>
            <person name="Slot J."/>
            <person name="Sipos G."/>
            <person name="Plett J."/>
            <person name="Nagy L.G."/>
            <person name="Grigoriev I.V."/>
        </authorList>
    </citation>
    <scope>NUCLEOTIDE SEQUENCE</scope>
    <source>
        <strain evidence="2">CCBAS 213</strain>
    </source>
</reference>
<dbReference type="InterPro" id="IPR008266">
    <property type="entry name" value="Tyr_kinase_AS"/>
</dbReference>
<dbReference type="InterPro" id="IPR051681">
    <property type="entry name" value="Ser/Thr_Kinases-Pseudokinases"/>
</dbReference>
<dbReference type="GO" id="GO:0004674">
    <property type="term" value="F:protein serine/threonine kinase activity"/>
    <property type="evidence" value="ECO:0007669"/>
    <property type="project" value="TreeGrafter"/>
</dbReference>
<dbReference type="SUPFAM" id="SSF56112">
    <property type="entry name" value="Protein kinase-like (PK-like)"/>
    <property type="match status" value="1"/>
</dbReference>
<evidence type="ECO:0000313" key="3">
    <source>
        <dbReference type="Proteomes" id="UP001175211"/>
    </source>
</evidence>
<keyword evidence="3" id="KW-1185">Reference proteome</keyword>
<dbReference type="AlphaFoldDB" id="A0AA39NFK5"/>
<dbReference type="InterPro" id="IPR011009">
    <property type="entry name" value="Kinase-like_dom_sf"/>
</dbReference>
<dbReference type="Proteomes" id="UP001175211">
    <property type="component" value="Unassembled WGS sequence"/>
</dbReference>
<organism evidence="2 3">
    <name type="scientific">Armillaria tabescens</name>
    <name type="common">Ringless honey mushroom</name>
    <name type="synonym">Agaricus tabescens</name>
    <dbReference type="NCBI Taxonomy" id="1929756"/>
    <lineage>
        <taxon>Eukaryota</taxon>
        <taxon>Fungi</taxon>
        <taxon>Dikarya</taxon>
        <taxon>Basidiomycota</taxon>
        <taxon>Agaricomycotina</taxon>
        <taxon>Agaricomycetes</taxon>
        <taxon>Agaricomycetidae</taxon>
        <taxon>Agaricales</taxon>
        <taxon>Marasmiineae</taxon>
        <taxon>Physalacriaceae</taxon>
        <taxon>Desarmillaria</taxon>
    </lineage>
</organism>
<evidence type="ECO:0000259" key="1">
    <source>
        <dbReference type="PROSITE" id="PS50011"/>
    </source>
</evidence>